<gene>
    <name evidence="1" type="ORF">SAMN05216215_105612</name>
</gene>
<dbReference type="GO" id="GO:0016163">
    <property type="term" value="F:nitrogenase activity"/>
    <property type="evidence" value="ECO:0007669"/>
    <property type="project" value="InterPro"/>
</dbReference>
<name>A0A1H3RML1_9PSEU</name>
<protein>
    <submittedName>
        <fullName evidence="1">Uncharacterized protein</fullName>
    </submittedName>
</protein>
<dbReference type="EMBL" id="FNOK01000056">
    <property type="protein sequence ID" value="SDZ26863.1"/>
    <property type="molecule type" value="Genomic_DNA"/>
</dbReference>
<dbReference type="STRING" id="418495.SAMN05216215_105612"/>
<evidence type="ECO:0000313" key="2">
    <source>
        <dbReference type="Proteomes" id="UP000199529"/>
    </source>
</evidence>
<dbReference type="PROSITE" id="PS00699">
    <property type="entry name" value="NITROGENASE_1_1"/>
    <property type="match status" value="1"/>
</dbReference>
<dbReference type="RefSeq" id="WP_165968589.1">
    <property type="nucleotide sequence ID" value="NZ_FNOK01000056.1"/>
</dbReference>
<dbReference type="Proteomes" id="UP000199529">
    <property type="component" value="Unassembled WGS sequence"/>
</dbReference>
<accession>A0A1H3RML1</accession>
<reference evidence="2" key="1">
    <citation type="submission" date="2016-10" db="EMBL/GenBank/DDBJ databases">
        <authorList>
            <person name="Varghese N."/>
            <person name="Submissions S."/>
        </authorList>
    </citation>
    <scope>NUCLEOTIDE SEQUENCE [LARGE SCALE GENOMIC DNA]</scope>
    <source>
        <strain evidence="2">CGMCC 4.3530</strain>
    </source>
</reference>
<sequence length="55" mass="5879">MPTLGLEPRDAGIIEIEGISVAFEGDMKVLHGAQGCADTCKRTVCTLWPCCQTLV</sequence>
<proteinExistence type="predicted"/>
<keyword evidence="2" id="KW-1185">Reference proteome</keyword>
<dbReference type="AlphaFoldDB" id="A0A1H3RML1"/>
<evidence type="ECO:0000313" key="1">
    <source>
        <dbReference type="EMBL" id="SDZ26863.1"/>
    </source>
</evidence>
<dbReference type="InterPro" id="IPR000318">
    <property type="entry name" value="Nase_comp1_CS"/>
</dbReference>
<organism evidence="1 2">
    <name type="scientific">Saccharopolyspora shandongensis</name>
    <dbReference type="NCBI Taxonomy" id="418495"/>
    <lineage>
        <taxon>Bacteria</taxon>
        <taxon>Bacillati</taxon>
        <taxon>Actinomycetota</taxon>
        <taxon>Actinomycetes</taxon>
        <taxon>Pseudonocardiales</taxon>
        <taxon>Pseudonocardiaceae</taxon>
        <taxon>Saccharopolyspora</taxon>
    </lineage>
</organism>